<sequence length="110" mass="12527">MNNNQKKYRVLVTRMFPEEAQRKLEQQEMLDITQWEAPKAREDLLKQVKDMDGIICMGTEKIDKEVLEAAGSHLKVVSTFSVGYDHIDVPICNEYKVKVGNTPGVLTDST</sequence>
<accession>A0ABR2VZE7</accession>
<dbReference type="Gene3D" id="3.40.50.720">
    <property type="entry name" value="NAD(P)-binding Rossmann-like Domain"/>
    <property type="match status" value="1"/>
</dbReference>
<dbReference type="PANTHER" id="PTHR10996">
    <property type="entry name" value="2-HYDROXYACID DEHYDROGENASE-RELATED"/>
    <property type="match status" value="1"/>
</dbReference>
<keyword evidence="4" id="KW-1185">Reference proteome</keyword>
<dbReference type="Pfam" id="PF00389">
    <property type="entry name" value="2-Hacid_dh"/>
    <property type="match status" value="1"/>
</dbReference>
<dbReference type="EMBL" id="JASJQH010007350">
    <property type="protein sequence ID" value="KAK9710316.1"/>
    <property type="molecule type" value="Genomic_DNA"/>
</dbReference>
<evidence type="ECO:0000256" key="1">
    <source>
        <dbReference type="ARBA" id="ARBA00023002"/>
    </source>
</evidence>
<gene>
    <name evidence="3" type="ORF">K7432_008505</name>
</gene>
<name>A0ABR2VZE7_9FUNG</name>
<dbReference type="PANTHER" id="PTHR10996:SF277">
    <property type="entry name" value="GLYOXYLATE REDUCTASE_HYDROXYPYRUVATE REDUCTASE"/>
    <property type="match status" value="1"/>
</dbReference>
<proteinExistence type="predicted"/>
<evidence type="ECO:0000313" key="3">
    <source>
        <dbReference type="EMBL" id="KAK9710316.1"/>
    </source>
</evidence>
<organism evidence="3 4">
    <name type="scientific">Basidiobolus ranarum</name>
    <dbReference type="NCBI Taxonomy" id="34480"/>
    <lineage>
        <taxon>Eukaryota</taxon>
        <taxon>Fungi</taxon>
        <taxon>Fungi incertae sedis</taxon>
        <taxon>Zoopagomycota</taxon>
        <taxon>Entomophthoromycotina</taxon>
        <taxon>Basidiobolomycetes</taxon>
        <taxon>Basidiobolales</taxon>
        <taxon>Basidiobolaceae</taxon>
        <taxon>Basidiobolus</taxon>
    </lineage>
</organism>
<dbReference type="InterPro" id="IPR006139">
    <property type="entry name" value="D-isomer_2_OHA_DH_cat_dom"/>
</dbReference>
<evidence type="ECO:0000313" key="4">
    <source>
        <dbReference type="Proteomes" id="UP001479436"/>
    </source>
</evidence>
<feature type="non-terminal residue" evidence="3">
    <location>
        <position position="110"/>
    </location>
</feature>
<dbReference type="SUPFAM" id="SSF52283">
    <property type="entry name" value="Formate/glycerate dehydrogenase catalytic domain-like"/>
    <property type="match status" value="1"/>
</dbReference>
<protein>
    <recommendedName>
        <fullName evidence="2">D-isomer specific 2-hydroxyacid dehydrogenase catalytic domain-containing protein</fullName>
    </recommendedName>
</protein>
<evidence type="ECO:0000259" key="2">
    <source>
        <dbReference type="Pfam" id="PF00389"/>
    </source>
</evidence>
<reference evidence="3 4" key="1">
    <citation type="submission" date="2023-04" db="EMBL/GenBank/DDBJ databases">
        <title>Genome of Basidiobolus ranarum AG-B5.</title>
        <authorList>
            <person name="Stajich J.E."/>
            <person name="Carter-House D."/>
            <person name="Gryganskyi A."/>
        </authorList>
    </citation>
    <scope>NUCLEOTIDE SEQUENCE [LARGE SCALE GENOMIC DNA]</scope>
    <source>
        <strain evidence="3 4">AG-B5</strain>
    </source>
</reference>
<comment type="caution">
    <text evidence="3">The sequence shown here is derived from an EMBL/GenBank/DDBJ whole genome shotgun (WGS) entry which is preliminary data.</text>
</comment>
<dbReference type="Proteomes" id="UP001479436">
    <property type="component" value="Unassembled WGS sequence"/>
</dbReference>
<dbReference type="InterPro" id="IPR050223">
    <property type="entry name" value="D-isomer_2-hydroxyacid_DH"/>
</dbReference>
<feature type="domain" description="D-isomer specific 2-hydroxyacid dehydrogenase catalytic" evidence="2">
    <location>
        <begin position="10"/>
        <end position="110"/>
    </location>
</feature>
<keyword evidence="1" id="KW-0560">Oxidoreductase</keyword>